<organism evidence="1 2">
    <name type="scientific">Microlunatus sagamiharensis</name>
    <dbReference type="NCBI Taxonomy" id="546874"/>
    <lineage>
        <taxon>Bacteria</taxon>
        <taxon>Bacillati</taxon>
        <taxon>Actinomycetota</taxon>
        <taxon>Actinomycetes</taxon>
        <taxon>Propionibacteriales</taxon>
        <taxon>Propionibacteriaceae</taxon>
        <taxon>Microlunatus</taxon>
    </lineage>
</organism>
<name>A0A1H2M2Q8_9ACTN</name>
<accession>A0A1H2M2Q8</accession>
<gene>
    <name evidence="1" type="ORF">SAMN04488544_1305</name>
</gene>
<protein>
    <submittedName>
        <fullName evidence="1">MSMEG_0570 family protein</fullName>
    </submittedName>
</protein>
<proteinExistence type="predicted"/>
<dbReference type="RefSeq" id="WP_091073742.1">
    <property type="nucleotide sequence ID" value="NZ_LT629799.1"/>
</dbReference>
<dbReference type="NCBIfam" id="TIGR04042">
    <property type="entry name" value="MSMEG_0570_fam"/>
    <property type="match status" value="1"/>
</dbReference>
<dbReference type="OrthoDB" id="195104at2"/>
<dbReference type="STRING" id="546874.SAMN04488544_1305"/>
<keyword evidence="2" id="KW-1185">Reference proteome</keyword>
<dbReference type="EMBL" id="LT629799">
    <property type="protein sequence ID" value="SDU87543.1"/>
    <property type="molecule type" value="Genomic_DNA"/>
</dbReference>
<evidence type="ECO:0000313" key="2">
    <source>
        <dbReference type="Proteomes" id="UP000198825"/>
    </source>
</evidence>
<reference evidence="2" key="1">
    <citation type="submission" date="2016-10" db="EMBL/GenBank/DDBJ databases">
        <authorList>
            <person name="Varghese N."/>
            <person name="Submissions S."/>
        </authorList>
    </citation>
    <scope>NUCLEOTIDE SEQUENCE [LARGE SCALE GENOMIC DNA]</scope>
    <source>
        <strain evidence="2">DSM 21743</strain>
    </source>
</reference>
<sequence>MPELTFTTVWPDGRRLQTYSPSLVVHDHLEVGRSYGVDDFVGRAEAALTEASERVRARWGRPCTAARASLATIHVVAEEQPDGLVTVESMDPPAVAP</sequence>
<dbReference type="Proteomes" id="UP000198825">
    <property type="component" value="Chromosome I"/>
</dbReference>
<dbReference type="AlphaFoldDB" id="A0A1H2M2Q8"/>
<dbReference type="InterPro" id="IPR023846">
    <property type="entry name" value="CHP04042_MSMEG0570"/>
</dbReference>
<evidence type="ECO:0000313" key="1">
    <source>
        <dbReference type="EMBL" id="SDU87543.1"/>
    </source>
</evidence>